<feature type="domain" description="Carbohydrate kinase FGGY N-terminal" evidence="11">
    <location>
        <begin position="2"/>
        <end position="248"/>
    </location>
</feature>
<sequence length="494" mass="53409">MALDSGTTSTRAMVFDRDGRTVATEQIGHEQFFPQPGWVEHDPVELWNNARTVLNVVIERLGVMPSAIVGLGITNQRETAVVWNRVTGQPLGRAVVWQDTRTQSRVDALRERGDADTVTALTGLPVATYFSATKFAEILDTHAGARESARRGEILAGTVDSWLLWNLTGGVDGGRHLTDVTNASRTLLMDIETLSWRDDLCELFHVPRSILPAIVPSGYKFGHVRTIPALDGVTIAAMVGDQQAATLGHVAVDAGDAKNTYGTGNFLMVSTGEDLVRSTHGLISTVAFQRDGEKVRYALEGSVAVSGSLVQWLRDNLGLISRSDEIEALAASVPDSGGIVIVPAFSGLFAPHWRPDARGIIAGLTRFTSAAHIARAALESVACQSRDVMAAVEKDLGKPIRVLNVDGGMVHNNLLMQLQADISGISVVRPVITETTAVGAAFAAGLTVGFWRDENELRTLTRDGDRFEPLMSSDSREALLREWDKGIERSLNWV</sequence>
<dbReference type="EC" id="2.7.1.30" evidence="3"/>
<evidence type="ECO:0000256" key="6">
    <source>
        <dbReference type="ARBA" id="ARBA00022777"/>
    </source>
</evidence>
<keyword evidence="4" id="KW-0808">Transferase</keyword>
<organism evidence="13">
    <name type="scientific">freshwater metagenome</name>
    <dbReference type="NCBI Taxonomy" id="449393"/>
    <lineage>
        <taxon>unclassified sequences</taxon>
        <taxon>metagenomes</taxon>
        <taxon>ecological metagenomes</taxon>
    </lineage>
</organism>
<comment type="catalytic activity">
    <reaction evidence="10">
        <text>glycerol + ATP = sn-glycerol 3-phosphate + ADP + H(+)</text>
        <dbReference type="Rhea" id="RHEA:21644"/>
        <dbReference type="ChEBI" id="CHEBI:15378"/>
        <dbReference type="ChEBI" id="CHEBI:17754"/>
        <dbReference type="ChEBI" id="CHEBI:30616"/>
        <dbReference type="ChEBI" id="CHEBI:57597"/>
        <dbReference type="ChEBI" id="CHEBI:456216"/>
        <dbReference type="EC" id="2.7.1.30"/>
    </reaction>
</comment>
<comment type="similarity">
    <text evidence="2">Belongs to the FGGY kinase family.</text>
</comment>
<dbReference type="EMBL" id="CAEZUE010000003">
    <property type="protein sequence ID" value="CAB4583556.1"/>
    <property type="molecule type" value="Genomic_DNA"/>
</dbReference>
<dbReference type="SUPFAM" id="SSF53067">
    <property type="entry name" value="Actin-like ATPase domain"/>
    <property type="match status" value="2"/>
</dbReference>
<dbReference type="AlphaFoldDB" id="A0A6J6F4T8"/>
<evidence type="ECO:0000256" key="9">
    <source>
        <dbReference type="ARBA" id="ARBA00043149"/>
    </source>
</evidence>
<evidence type="ECO:0000256" key="1">
    <source>
        <dbReference type="ARBA" id="ARBA00005190"/>
    </source>
</evidence>
<evidence type="ECO:0000259" key="11">
    <source>
        <dbReference type="Pfam" id="PF00370"/>
    </source>
</evidence>
<protein>
    <recommendedName>
        <fullName evidence="3">glycerol kinase</fullName>
        <ecNumber evidence="3">2.7.1.30</ecNumber>
    </recommendedName>
    <alternativeName>
        <fullName evidence="9">ATP:glycerol 3-phosphotransferase</fullName>
    </alternativeName>
</protein>
<evidence type="ECO:0000256" key="4">
    <source>
        <dbReference type="ARBA" id="ARBA00022679"/>
    </source>
</evidence>
<accession>A0A6J6F4T8</accession>
<comment type="pathway">
    <text evidence="1">Polyol metabolism; glycerol degradation via glycerol kinase pathway; sn-glycerol 3-phosphate from glycerol: step 1/1.</text>
</comment>
<name>A0A6J6F4T8_9ZZZZ</name>
<proteinExistence type="inferred from homology"/>
<dbReference type="GO" id="GO:0004370">
    <property type="term" value="F:glycerol kinase activity"/>
    <property type="evidence" value="ECO:0007669"/>
    <property type="project" value="UniProtKB-EC"/>
</dbReference>
<dbReference type="InterPro" id="IPR018485">
    <property type="entry name" value="FGGY_C"/>
</dbReference>
<evidence type="ECO:0000313" key="13">
    <source>
        <dbReference type="EMBL" id="CAB4583556.1"/>
    </source>
</evidence>
<dbReference type="NCBIfam" id="NF000756">
    <property type="entry name" value="PRK00047.1"/>
    <property type="match status" value="1"/>
</dbReference>
<dbReference type="CDD" id="cd07769">
    <property type="entry name" value="ASKHA_NBD_FGGY_GK"/>
    <property type="match status" value="1"/>
</dbReference>
<dbReference type="FunFam" id="3.30.420.40:FF:000007">
    <property type="entry name" value="Glycerol kinase"/>
    <property type="match status" value="1"/>
</dbReference>
<dbReference type="InterPro" id="IPR000577">
    <property type="entry name" value="Carb_kinase_FGGY"/>
</dbReference>
<keyword evidence="8" id="KW-0067">ATP-binding</keyword>
<dbReference type="GO" id="GO:0006072">
    <property type="term" value="P:glycerol-3-phosphate metabolic process"/>
    <property type="evidence" value="ECO:0007669"/>
    <property type="project" value="InterPro"/>
</dbReference>
<dbReference type="GO" id="GO:0005829">
    <property type="term" value="C:cytosol"/>
    <property type="evidence" value="ECO:0007669"/>
    <property type="project" value="TreeGrafter"/>
</dbReference>
<keyword evidence="5" id="KW-0547">Nucleotide-binding</keyword>
<dbReference type="InterPro" id="IPR018483">
    <property type="entry name" value="Carb_kinase_FGGY_CS"/>
</dbReference>
<dbReference type="Gene3D" id="3.30.420.40">
    <property type="match status" value="2"/>
</dbReference>
<dbReference type="GO" id="GO:0005524">
    <property type="term" value="F:ATP binding"/>
    <property type="evidence" value="ECO:0007669"/>
    <property type="project" value="UniProtKB-KW"/>
</dbReference>
<dbReference type="InterPro" id="IPR043129">
    <property type="entry name" value="ATPase_NBD"/>
</dbReference>
<evidence type="ECO:0000256" key="3">
    <source>
        <dbReference type="ARBA" id="ARBA00012099"/>
    </source>
</evidence>
<evidence type="ECO:0000256" key="10">
    <source>
        <dbReference type="ARBA" id="ARBA00052101"/>
    </source>
</evidence>
<evidence type="ECO:0000256" key="5">
    <source>
        <dbReference type="ARBA" id="ARBA00022741"/>
    </source>
</evidence>
<evidence type="ECO:0000256" key="8">
    <source>
        <dbReference type="ARBA" id="ARBA00022840"/>
    </source>
</evidence>
<evidence type="ECO:0000259" key="12">
    <source>
        <dbReference type="Pfam" id="PF02782"/>
    </source>
</evidence>
<reference evidence="13" key="1">
    <citation type="submission" date="2020-05" db="EMBL/GenBank/DDBJ databases">
        <authorList>
            <person name="Chiriac C."/>
            <person name="Salcher M."/>
            <person name="Ghai R."/>
            <person name="Kavagutti S V."/>
        </authorList>
    </citation>
    <scope>NUCLEOTIDE SEQUENCE</scope>
</reference>
<dbReference type="PIRSF" id="PIRSF000538">
    <property type="entry name" value="GlpK"/>
    <property type="match status" value="1"/>
</dbReference>
<dbReference type="FunFam" id="3.30.420.40:FF:000008">
    <property type="entry name" value="Glycerol kinase"/>
    <property type="match status" value="1"/>
</dbReference>
<gene>
    <name evidence="13" type="ORF">UFOPK1788_00054</name>
</gene>
<dbReference type="GO" id="GO:0019563">
    <property type="term" value="P:glycerol catabolic process"/>
    <property type="evidence" value="ECO:0007669"/>
    <property type="project" value="TreeGrafter"/>
</dbReference>
<dbReference type="Pfam" id="PF00370">
    <property type="entry name" value="FGGY_N"/>
    <property type="match status" value="1"/>
</dbReference>
<dbReference type="NCBIfam" id="TIGR01311">
    <property type="entry name" value="glycerol_kin"/>
    <property type="match status" value="1"/>
</dbReference>
<keyword evidence="6" id="KW-0418">Kinase</keyword>
<dbReference type="InterPro" id="IPR018484">
    <property type="entry name" value="FGGY_N"/>
</dbReference>
<feature type="domain" description="Carbohydrate kinase FGGY C-terminal" evidence="12">
    <location>
        <begin position="258"/>
        <end position="446"/>
    </location>
</feature>
<dbReference type="PROSITE" id="PS00445">
    <property type="entry name" value="FGGY_KINASES_2"/>
    <property type="match status" value="1"/>
</dbReference>
<evidence type="ECO:0000256" key="2">
    <source>
        <dbReference type="ARBA" id="ARBA00009156"/>
    </source>
</evidence>
<dbReference type="Pfam" id="PF02782">
    <property type="entry name" value="FGGY_C"/>
    <property type="match status" value="1"/>
</dbReference>
<evidence type="ECO:0000256" key="7">
    <source>
        <dbReference type="ARBA" id="ARBA00022798"/>
    </source>
</evidence>
<dbReference type="PANTHER" id="PTHR10196">
    <property type="entry name" value="SUGAR KINASE"/>
    <property type="match status" value="1"/>
</dbReference>
<keyword evidence="7" id="KW-0319">Glycerol metabolism</keyword>
<dbReference type="PANTHER" id="PTHR10196:SF69">
    <property type="entry name" value="GLYCEROL KINASE"/>
    <property type="match status" value="1"/>
</dbReference>
<dbReference type="InterPro" id="IPR005999">
    <property type="entry name" value="Glycerol_kin"/>
</dbReference>